<dbReference type="SMART" id="SM00744">
    <property type="entry name" value="RINGv"/>
    <property type="match status" value="1"/>
</dbReference>
<evidence type="ECO:0000256" key="11">
    <source>
        <dbReference type="ARBA" id="ARBA00022833"/>
    </source>
</evidence>
<protein>
    <recommendedName>
        <fullName evidence="15">E3 ubiquitin-protein ligase MARCHF5</fullName>
        <ecNumber evidence="4">2.3.2.27</ecNumber>
    </recommendedName>
    <alternativeName>
        <fullName evidence="17">Membrane-associated RING finger protein 5</fullName>
    </alternativeName>
    <alternativeName>
        <fullName evidence="16">Membrane-associated RING-CH protein V</fullName>
    </alternativeName>
    <alternativeName>
        <fullName evidence="18">RING-type E3 ubiquitin transferase MARCHF5</fullName>
    </alternativeName>
</protein>
<dbReference type="Ensembl" id="ENSPCLT00000017016.1">
    <property type="protein sequence ID" value="ENSPCLP00000012791.1"/>
    <property type="gene ID" value="ENSPCLG00000010530.1"/>
</dbReference>
<evidence type="ECO:0000256" key="18">
    <source>
        <dbReference type="ARBA" id="ARBA00043231"/>
    </source>
</evidence>
<feature type="domain" description="RING-CH-type" evidence="21">
    <location>
        <begin position="314"/>
        <end position="383"/>
    </location>
</feature>
<dbReference type="SUPFAM" id="SSF57850">
    <property type="entry name" value="RING/U-box"/>
    <property type="match status" value="1"/>
</dbReference>
<keyword evidence="5" id="KW-0808">Transferase</keyword>
<evidence type="ECO:0000256" key="15">
    <source>
        <dbReference type="ARBA" id="ARBA00040151"/>
    </source>
</evidence>
<evidence type="ECO:0000313" key="23">
    <source>
        <dbReference type="Proteomes" id="UP000472261"/>
    </source>
</evidence>
<keyword evidence="6 20" id="KW-0812">Transmembrane</keyword>
<dbReference type="GO" id="GO:0008270">
    <property type="term" value="F:zinc ion binding"/>
    <property type="evidence" value="ECO:0007669"/>
    <property type="project" value="UniProtKB-KW"/>
</dbReference>
<feature type="region of interest" description="Disordered" evidence="19">
    <location>
        <begin position="19"/>
        <end position="166"/>
    </location>
</feature>
<comment type="pathway">
    <text evidence="3">Protein modification; protein ubiquitination.</text>
</comment>
<evidence type="ECO:0000259" key="21">
    <source>
        <dbReference type="PROSITE" id="PS51292"/>
    </source>
</evidence>
<dbReference type="FunFam" id="3.30.40.10:FF:000262">
    <property type="entry name" value="E3 ubiquitin-protein ligase MARCH5"/>
    <property type="match status" value="1"/>
</dbReference>
<evidence type="ECO:0000256" key="5">
    <source>
        <dbReference type="ARBA" id="ARBA00022679"/>
    </source>
</evidence>
<organism evidence="22 23">
    <name type="scientific">Phasianus colchicus</name>
    <name type="common">Common pheasant</name>
    <dbReference type="NCBI Taxonomy" id="9054"/>
    <lineage>
        <taxon>Eukaryota</taxon>
        <taxon>Metazoa</taxon>
        <taxon>Chordata</taxon>
        <taxon>Craniata</taxon>
        <taxon>Vertebrata</taxon>
        <taxon>Euteleostomi</taxon>
        <taxon>Archelosauria</taxon>
        <taxon>Archosauria</taxon>
        <taxon>Dinosauria</taxon>
        <taxon>Saurischia</taxon>
        <taxon>Theropoda</taxon>
        <taxon>Coelurosauria</taxon>
        <taxon>Aves</taxon>
        <taxon>Neognathae</taxon>
        <taxon>Galloanserae</taxon>
        <taxon>Galliformes</taxon>
        <taxon>Phasianidae</taxon>
        <taxon>Phasianinae</taxon>
        <taxon>Phasianus</taxon>
    </lineage>
</organism>
<evidence type="ECO:0000256" key="14">
    <source>
        <dbReference type="ARBA" id="ARBA00023136"/>
    </source>
</evidence>
<dbReference type="Pfam" id="PF12906">
    <property type="entry name" value="RINGv"/>
    <property type="match status" value="1"/>
</dbReference>
<dbReference type="PANTHER" id="PTHR46283">
    <property type="entry name" value="E3 UBIQUITIN-PROTEIN LIGASE MARCH5"/>
    <property type="match status" value="1"/>
</dbReference>
<evidence type="ECO:0000256" key="20">
    <source>
        <dbReference type="SAM" id="Phobius"/>
    </source>
</evidence>
<evidence type="ECO:0000256" key="4">
    <source>
        <dbReference type="ARBA" id="ARBA00012483"/>
    </source>
</evidence>
<dbReference type="GO" id="GO:0005741">
    <property type="term" value="C:mitochondrial outer membrane"/>
    <property type="evidence" value="ECO:0007669"/>
    <property type="project" value="UniProtKB-SubCell"/>
</dbReference>
<dbReference type="InterPro" id="IPR011016">
    <property type="entry name" value="Znf_RING-CH"/>
</dbReference>
<feature type="transmembrane region" description="Helical" evidence="20">
    <location>
        <begin position="517"/>
        <end position="535"/>
    </location>
</feature>
<keyword evidence="10" id="KW-1000">Mitochondrion outer membrane</keyword>
<evidence type="ECO:0000256" key="8">
    <source>
        <dbReference type="ARBA" id="ARBA00022771"/>
    </source>
</evidence>
<feature type="transmembrane region" description="Helical" evidence="20">
    <location>
        <begin position="404"/>
        <end position="427"/>
    </location>
</feature>
<evidence type="ECO:0000256" key="12">
    <source>
        <dbReference type="ARBA" id="ARBA00022989"/>
    </source>
</evidence>
<dbReference type="EC" id="2.3.2.27" evidence="4"/>
<evidence type="ECO:0000256" key="9">
    <source>
        <dbReference type="ARBA" id="ARBA00022786"/>
    </source>
</evidence>
<dbReference type="CDD" id="cd16701">
    <property type="entry name" value="RING_CH-C4HC3_MARCH5"/>
    <property type="match status" value="1"/>
</dbReference>
<dbReference type="GO" id="GO:0061630">
    <property type="term" value="F:ubiquitin protein ligase activity"/>
    <property type="evidence" value="ECO:0007669"/>
    <property type="project" value="UniProtKB-EC"/>
</dbReference>
<keyword evidence="9" id="KW-0833">Ubl conjugation pathway</keyword>
<comment type="subcellular location">
    <subcellularLocation>
        <location evidence="2">Mitochondrion outer membrane</location>
        <topology evidence="2">Multi-pass membrane protein</topology>
    </subcellularLocation>
</comment>
<keyword evidence="23" id="KW-1185">Reference proteome</keyword>
<dbReference type="AlphaFoldDB" id="A0A669QFH5"/>
<evidence type="ECO:0000256" key="3">
    <source>
        <dbReference type="ARBA" id="ARBA00004906"/>
    </source>
</evidence>
<reference evidence="22" key="2">
    <citation type="submission" date="2025-09" db="UniProtKB">
        <authorList>
            <consortium name="Ensembl"/>
        </authorList>
    </citation>
    <scope>IDENTIFICATION</scope>
</reference>
<keyword evidence="13" id="KW-0496">Mitochondrion</keyword>
<evidence type="ECO:0000256" key="7">
    <source>
        <dbReference type="ARBA" id="ARBA00022723"/>
    </source>
</evidence>
<keyword evidence="12 20" id="KW-1133">Transmembrane helix</keyword>
<keyword evidence="11" id="KW-0862">Zinc</keyword>
<evidence type="ECO:0000256" key="10">
    <source>
        <dbReference type="ARBA" id="ARBA00022787"/>
    </source>
</evidence>
<dbReference type="InterPro" id="IPR013083">
    <property type="entry name" value="Znf_RING/FYVE/PHD"/>
</dbReference>
<name>A0A669QFH5_PHACC</name>
<proteinExistence type="predicted"/>
<evidence type="ECO:0000256" key="2">
    <source>
        <dbReference type="ARBA" id="ARBA00004374"/>
    </source>
</evidence>
<keyword evidence="14 20" id="KW-0472">Membrane</keyword>
<evidence type="ECO:0000256" key="17">
    <source>
        <dbReference type="ARBA" id="ARBA00043185"/>
    </source>
</evidence>
<dbReference type="PROSITE" id="PS51292">
    <property type="entry name" value="ZF_RING_CH"/>
    <property type="match status" value="1"/>
</dbReference>
<evidence type="ECO:0000256" key="13">
    <source>
        <dbReference type="ARBA" id="ARBA00023128"/>
    </source>
</evidence>
<evidence type="ECO:0000256" key="19">
    <source>
        <dbReference type="SAM" id="MobiDB-lite"/>
    </source>
</evidence>
<sequence>SSSFLSVLPCIDCRTRNGFSKPVRTYSPRSRAAVEAPHYHQPSHSSLRLPAAATSGHGPPPAPREPLTPGQRLHLPAGGGSSFPAPRPQQRRRAVPSAAAAREGLRCATAAPREGERRRERPSRRSPLSDPAPERRAGGRARRRPSPVGALRASAAPTCPARGAGQRLGGVVEKRHRKGNGQGDAVPRGTFKPPEAAGLHFPACPAVSTAPWAQARWEEGGDGRRGCARPLPHRGTAAFHLGAAAARAAPCVRSALRAPRPARRGRRVAGGGPAFSRRDARLPPRWAPLSGRGPSARPAPSAVGAMSEQTGLALPQTMDRSCWVCFATDEDDRTAEWVRPCRCRGSTKWVHQTCLQRWVDEKQRGNSTARVACPQCNAEYLIVFPKLGPVVYVLDLADRLISKACPFAAAGIMVGSIYWTAVTYGAVTVMQVVGHKEGLDVMERADPLFLLIGLPTIPVMLILGKMIRWEDYVLRLWRKYSNKLQILNSIFPGIGCPVPRIPAEANPLADHVSATRILCGALVFPTIATIVGKLMFSSVNSNLQRTILGGIAFVAIKGAFKVYFKQQQYLRQAHRKILNYPEQEGSCLL</sequence>
<evidence type="ECO:0000313" key="22">
    <source>
        <dbReference type="Ensembl" id="ENSPCLP00000012791.1"/>
    </source>
</evidence>
<dbReference type="Gene3D" id="3.30.40.10">
    <property type="entry name" value="Zinc/RING finger domain, C3HC4 (zinc finger)"/>
    <property type="match status" value="1"/>
</dbReference>
<keyword evidence="7" id="KW-0479">Metal-binding</keyword>
<feature type="transmembrane region" description="Helical" evidence="20">
    <location>
        <begin position="447"/>
        <end position="467"/>
    </location>
</feature>
<dbReference type="Proteomes" id="UP000472261">
    <property type="component" value="Unplaced"/>
</dbReference>
<accession>A0A669QFH5</accession>
<feature type="region of interest" description="Disordered" evidence="19">
    <location>
        <begin position="261"/>
        <end position="307"/>
    </location>
</feature>
<evidence type="ECO:0000256" key="6">
    <source>
        <dbReference type="ARBA" id="ARBA00022692"/>
    </source>
</evidence>
<evidence type="ECO:0000256" key="16">
    <source>
        <dbReference type="ARBA" id="ARBA00043044"/>
    </source>
</evidence>
<keyword evidence="8" id="KW-0863">Zinc-finger</keyword>
<reference evidence="22" key="1">
    <citation type="submission" date="2025-08" db="UniProtKB">
        <authorList>
            <consortium name="Ensembl"/>
        </authorList>
    </citation>
    <scope>IDENTIFICATION</scope>
</reference>
<comment type="catalytic activity">
    <reaction evidence="1">
        <text>S-ubiquitinyl-[E2 ubiquitin-conjugating enzyme]-L-cysteine + [acceptor protein]-L-lysine = [E2 ubiquitin-conjugating enzyme]-L-cysteine + N(6)-ubiquitinyl-[acceptor protein]-L-lysine.</text>
        <dbReference type="EC" id="2.3.2.27"/>
    </reaction>
</comment>
<evidence type="ECO:0000256" key="1">
    <source>
        <dbReference type="ARBA" id="ARBA00000900"/>
    </source>
</evidence>